<dbReference type="InterPro" id="IPR029062">
    <property type="entry name" value="Class_I_gatase-like"/>
</dbReference>
<dbReference type="PANTHER" id="PTHR42695:SF5">
    <property type="entry name" value="GLUTAMINE AMIDOTRANSFERASE YLR126C-RELATED"/>
    <property type="match status" value="1"/>
</dbReference>
<evidence type="ECO:0000313" key="3">
    <source>
        <dbReference type="Proteomes" id="UP000224634"/>
    </source>
</evidence>
<accession>A0A2B7YEE0</accession>
<gene>
    <name evidence="2" type="ORF">AJ80_03896</name>
</gene>
<comment type="caution">
    <text evidence="2">The sequence shown here is derived from an EMBL/GenBank/DDBJ whole genome shotgun (WGS) entry which is preliminary data.</text>
</comment>
<dbReference type="PANTHER" id="PTHR42695">
    <property type="entry name" value="GLUTAMINE AMIDOTRANSFERASE YLR126C-RELATED"/>
    <property type="match status" value="1"/>
</dbReference>
<organism evidence="2 3">
    <name type="scientific">Polytolypa hystricis (strain UAMH7299)</name>
    <dbReference type="NCBI Taxonomy" id="1447883"/>
    <lineage>
        <taxon>Eukaryota</taxon>
        <taxon>Fungi</taxon>
        <taxon>Dikarya</taxon>
        <taxon>Ascomycota</taxon>
        <taxon>Pezizomycotina</taxon>
        <taxon>Eurotiomycetes</taxon>
        <taxon>Eurotiomycetidae</taxon>
        <taxon>Onygenales</taxon>
        <taxon>Onygenales incertae sedis</taxon>
        <taxon>Polytolypa</taxon>
    </lineage>
</organism>
<dbReference type="STRING" id="1447883.A0A2B7YEE0"/>
<dbReference type="Pfam" id="PF00117">
    <property type="entry name" value="GATase"/>
    <property type="match status" value="1"/>
</dbReference>
<evidence type="ECO:0000259" key="1">
    <source>
        <dbReference type="Pfam" id="PF00117"/>
    </source>
</evidence>
<proteinExistence type="predicted"/>
<dbReference type="GO" id="GO:0005634">
    <property type="term" value="C:nucleus"/>
    <property type="evidence" value="ECO:0007669"/>
    <property type="project" value="TreeGrafter"/>
</dbReference>
<dbReference type="Gene3D" id="3.40.50.880">
    <property type="match status" value="1"/>
</dbReference>
<dbReference type="InterPro" id="IPR017926">
    <property type="entry name" value="GATASE"/>
</dbReference>
<dbReference type="CDD" id="cd01741">
    <property type="entry name" value="GATase1_1"/>
    <property type="match status" value="1"/>
</dbReference>
<dbReference type="SUPFAM" id="SSF52317">
    <property type="entry name" value="Class I glutamine amidotransferase-like"/>
    <property type="match status" value="1"/>
</dbReference>
<feature type="domain" description="Glutamine amidotransferase" evidence="1">
    <location>
        <begin position="28"/>
        <end position="204"/>
    </location>
</feature>
<name>A0A2B7YEE0_POLH7</name>
<dbReference type="OrthoDB" id="92161at2759"/>
<protein>
    <recommendedName>
        <fullName evidence="1">Glutamine amidotransferase domain-containing protein</fullName>
    </recommendedName>
</protein>
<evidence type="ECO:0000313" key="2">
    <source>
        <dbReference type="EMBL" id="PGH19560.1"/>
    </source>
</evidence>
<dbReference type="PROSITE" id="PS51273">
    <property type="entry name" value="GATASE_TYPE_1"/>
    <property type="match status" value="1"/>
</dbReference>
<sequence length="252" mass="28243">MRPPLRIAILECDIPQDNTRAKYGGYSGVFEALLRSSAKALNQPEIVHPDSGLDISKYNVVDDDKYPSLDDIDAILMTGSRHNSYEDIPWINRLVDFTTKVLAQDRVRIIGICFGHQILGRALGVKVGPNEQGWEVAVYDMDLTEEGKTLFGVEKLRLQQMHRDIVHTYPPNTVPLGSTPRCAVQGMYSPRRFIAVQGHPEFNEEIVTEILNKRRYSGVFPDGVYEDGMAKVGNEHDGLIAGKAFLRFLVEG</sequence>
<dbReference type="EMBL" id="PDNA01000046">
    <property type="protein sequence ID" value="PGH19560.1"/>
    <property type="molecule type" value="Genomic_DNA"/>
</dbReference>
<dbReference type="Proteomes" id="UP000224634">
    <property type="component" value="Unassembled WGS sequence"/>
</dbReference>
<reference evidence="2 3" key="1">
    <citation type="submission" date="2017-10" db="EMBL/GenBank/DDBJ databases">
        <title>Comparative genomics in systemic dimorphic fungi from Ajellomycetaceae.</title>
        <authorList>
            <person name="Munoz J.F."/>
            <person name="Mcewen J.G."/>
            <person name="Clay O.K."/>
            <person name="Cuomo C.A."/>
        </authorList>
    </citation>
    <scope>NUCLEOTIDE SEQUENCE [LARGE SCALE GENOMIC DNA]</scope>
    <source>
        <strain evidence="2 3">UAMH7299</strain>
    </source>
</reference>
<keyword evidence="3" id="KW-1185">Reference proteome</keyword>
<dbReference type="GO" id="GO:0005829">
    <property type="term" value="C:cytosol"/>
    <property type="evidence" value="ECO:0007669"/>
    <property type="project" value="TreeGrafter"/>
</dbReference>
<dbReference type="InterPro" id="IPR044992">
    <property type="entry name" value="ChyE-like"/>
</dbReference>
<dbReference type="AlphaFoldDB" id="A0A2B7YEE0"/>